<accession>C1C1N7</accession>
<dbReference type="GO" id="GO:0007030">
    <property type="term" value="P:Golgi organization"/>
    <property type="evidence" value="ECO:0007669"/>
    <property type="project" value="InterPro"/>
</dbReference>
<dbReference type="AlphaFoldDB" id="C1C1N7"/>
<dbReference type="PANTHER" id="PTHR13066">
    <property type="entry name" value="BASIC LEUCINE ZIPPER NUCLEAR FACTOR 1 BLZF1 PROTEIN"/>
    <property type="match status" value="1"/>
</dbReference>
<feature type="compositionally biased region" description="Low complexity" evidence="1">
    <location>
        <begin position="55"/>
        <end position="92"/>
    </location>
</feature>
<dbReference type="EMBL" id="BT080766">
    <property type="protein sequence ID" value="ACO15190.1"/>
    <property type="molecule type" value="mRNA"/>
</dbReference>
<reference evidence="2" key="1">
    <citation type="submission" date="2009-03" db="EMBL/GenBank/DDBJ databases">
        <title>Caligus clemensi ESTs and full-length cDNAs.</title>
        <authorList>
            <person name="Yasuike M."/>
            <person name="von Schalburg K."/>
            <person name="Cooper G."/>
            <person name="Leong J."/>
            <person name="Jones S.R.M."/>
            <person name="Koop B.F."/>
        </authorList>
    </citation>
    <scope>NUCLEOTIDE SEQUENCE</scope>
    <source>
        <tissue evidence="2">Whole</tissue>
    </source>
</reference>
<proteinExistence type="evidence at transcript level"/>
<dbReference type="InterPro" id="IPR027095">
    <property type="entry name" value="Golgin-45"/>
</dbReference>
<name>C1C1N7_CALCM</name>
<evidence type="ECO:0000256" key="1">
    <source>
        <dbReference type="SAM" id="MobiDB-lite"/>
    </source>
</evidence>
<feature type="region of interest" description="Disordered" evidence="1">
    <location>
        <begin position="1"/>
        <end position="111"/>
    </location>
</feature>
<dbReference type="PANTHER" id="PTHR13066:SF2">
    <property type="entry name" value="GOLGIN-45"/>
    <property type="match status" value="1"/>
</dbReference>
<organism evidence="2">
    <name type="scientific">Caligus clemensi</name>
    <name type="common">Sea louse</name>
    <dbReference type="NCBI Taxonomy" id="344056"/>
    <lineage>
        <taxon>Eukaryota</taxon>
        <taxon>Metazoa</taxon>
        <taxon>Ecdysozoa</taxon>
        <taxon>Arthropoda</taxon>
        <taxon>Crustacea</taxon>
        <taxon>Multicrustacea</taxon>
        <taxon>Hexanauplia</taxon>
        <taxon>Copepoda</taxon>
        <taxon>Siphonostomatoida</taxon>
        <taxon>Caligidae</taxon>
        <taxon>Caligus</taxon>
    </lineage>
</organism>
<dbReference type="GO" id="GO:0000139">
    <property type="term" value="C:Golgi membrane"/>
    <property type="evidence" value="ECO:0007669"/>
    <property type="project" value="TreeGrafter"/>
</dbReference>
<dbReference type="GO" id="GO:0043001">
    <property type="term" value="P:Golgi to plasma membrane protein transport"/>
    <property type="evidence" value="ECO:0007669"/>
    <property type="project" value="InterPro"/>
</dbReference>
<evidence type="ECO:0000313" key="2">
    <source>
        <dbReference type="EMBL" id="ACO15190.1"/>
    </source>
</evidence>
<protein>
    <submittedName>
        <fullName evidence="2">Golgin-45</fullName>
    </submittedName>
</protein>
<feature type="region of interest" description="Disordered" evidence="1">
    <location>
        <begin position="131"/>
        <end position="168"/>
    </location>
</feature>
<sequence length="286" mass="31904">MWNLLMGNSESSDFDSSPESGVLPPPPPPPSTEEEKVESSPPETRRSGDGEENASHSLLSPELLSKLPPIESDPSLPLPVSVPSSPLVLEVPQLRVKPPRKKKPAPKEPKFVPYEPYKAAIRPILHHPSYLAPLKNNNSNNNNPKPSSVSSKHISPSPNSEEETKREIKELQDKLEETERNLKIQLQVNSEVKKLLVASVGEDLEARVDFLTQDKARLAADLRQYANKISRDFEEKETLSVESNLWKSKFLACSLLVDDLARWKGSLVQVNQDYEHAARVISTSML</sequence>
<feature type="compositionally biased region" description="Low complexity" evidence="1">
    <location>
        <begin position="9"/>
        <end position="22"/>
    </location>
</feature>
<gene>
    <name evidence="2" type="primary">GO45</name>
</gene>
<feature type="compositionally biased region" description="Basic and acidic residues" evidence="1">
    <location>
        <begin position="33"/>
        <end position="49"/>
    </location>
</feature>
<feature type="compositionally biased region" description="Low complexity" evidence="1">
    <location>
        <begin position="135"/>
        <end position="159"/>
    </location>
</feature>